<dbReference type="EMBL" id="MEZY01000054">
    <property type="protein sequence ID" value="OGD62113.1"/>
    <property type="molecule type" value="Genomic_DNA"/>
</dbReference>
<gene>
    <name evidence="1" type="ORF">A2215_01965</name>
</gene>
<sequence>MTTANRVNRLDQIVGEGGAELVYNDESGNPRKIQVKINEEHLCARFADFRNKQMLFEADGWTLAHPSDAEIARKVAELPKSFPATAEASYRIIASGRVITRYAIPGKTNLPGKFFFYRVSGSELVFELLCEALEAAGYTAA</sequence>
<comment type="caution">
    <text evidence="1">The sequence shown here is derived from an EMBL/GenBank/DDBJ whole genome shotgun (WGS) entry which is preliminary data.</text>
</comment>
<dbReference type="AlphaFoldDB" id="A0A1F5E429"/>
<evidence type="ECO:0000313" key="2">
    <source>
        <dbReference type="Proteomes" id="UP000178583"/>
    </source>
</evidence>
<evidence type="ECO:0000313" key="1">
    <source>
        <dbReference type="EMBL" id="OGD62113.1"/>
    </source>
</evidence>
<proteinExistence type="predicted"/>
<name>A0A1F5E429_9BACT</name>
<accession>A0A1F5E429</accession>
<dbReference type="Proteomes" id="UP000178583">
    <property type="component" value="Unassembled WGS sequence"/>
</dbReference>
<protein>
    <submittedName>
        <fullName evidence="1">Uncharacterized protein</fullName>
    </submittedName>
</protein>
<organism evidence="1 2">
    <name type="scientific">Candidatus Berkelbacteria bacterium RIFOXYA2_FULL_43_10</name>
    <dbReference type="NCBI Taxonomy" id="1797472"/>
    <lineage>
        <taxon>Bacteria</taxon>
        <taxon>Candidatus Berkelbacteria</taxon>
    </lineage>
</organism>
<reference evidence="1 2" key="1">
    <citation type="journal article" date="2016" name="Nat. Commun.">
        <title>Thousands of microbial genomes shed light on interconnected biogeochemical processes in an aquifer system.</title>
        <authorList>
            <person name="Anantharaman K."/>
            <person name="Brown C.T."/>
            <person name="Hug L.A."/>
            <person name="Sharon I."/>
            <person name="Castelle C.J."/>
            <person name="Probst A.J."/>
            <person name="Thomas B.C."/>
            <person name="Singh A."/>
            <person name="Wilkins M.J."/>
            <person name="Karaoz U."/>
            <person name="Brodie E.L."/>
            <person name="Williams K.H."/>
            <person name="Hubbard S.S."/>
            <person name="Banfield J.F."/>
        </authorList>
    </citation>
    <scope>NUCLEOTIDE SEQUENCE [LARGE SCALE GENOMIC DNA]</scope>
</reference>